<gene>
    <name evidence="1" type="ORF">CR513_30800</name>
</gene>
<keyword evidence="2" id="KW-1185">Reference proteome</keyword>
<evidence type="ECO:0008006" key="3">
    <source>
        <dbReference type="Google" id="ProtNLM"/>
    </source>
</evidence>
<evidence type="ECO:0000313" key="2">
    <source>
        <dbReference type="Proteomes" id="UP000257109"/>
    </source>
</evidence>
<sequence>MFTKPLKLESVPMLRAQLGDCEAPAFPFNQFRLLIPANEVVILKPNELPNLVGSSQLDNCNYLQWAQYIRTSLKGRKKLSHIEGGSSPSRNYMFYSSFREIWENLIKTFNEKKLLLAMILKARSSTLDKEPSQ</sequence>
<feature type="non-terminal residue" evidence="1">
    <location>
        <position position="1"/>
    </location>
</feature>
<dbReference type="EMBL" id="QJKJ01006151">
    <property type="protein sequence ID" value="RDX87697.1"/>
    <property type="molecule type" value="Genomic_DNA"/>
</dbReference>
<protein>
    <recommendedName>
        <fullName evidence="3">Retrotransposon Copia-like N-terminal domain-containing protein</fullName>
    </recommendedName>
</protein>
<dbReference type="OrthoDB" id="1746033at2759"/>
<comment type="caution">
    <text evidence="1">The sequence shown here is derived from an EMBL/GenBank/DDBJ whole genome shotgun (WGS) entry which is preliminary data.</text>
</comment>
<accession>A0A371GAX2</accession>
<organism evidence="1 2">
    <name type="scientific">Mucuna pruriens</name>
    <name type="common">Velvet bean</name>
    <name type="synonym">Dolichos pruriens</name>
    <dbReference type="NCBI Taxonomy" id="157652"/>
    <lineage>
        <taxon>Eukaryota</taxon>
        <taxon>Viridiplantae</taxon>
        <taxon>Streptophyta</taxon>
        <taxon>Embryophyta</taxon>
        <taxon>Tracheophyta</taxon>
        <taxon>Spermatophyta</taxon>
        <taxon>Magnoliopsida</taxon>
        <taxon>eudicotyledons</taxon>
        <taxon>Gunneridae</taxon>
        <taxon>Pentapetalae</taxon>
        <taxon>rosids</taxon>
        <taxon>fabids</taxon>
        <taxon>Fabales</taxon>
        <taxon>Fabaceae</taxon>
        <taxon>Papilionoideae</taxon>
        <taxon>50 kb inversion clade</taxon>
        <taxon>NPAAA clade</taxon>
        <taxon>indigoferoid/millettioid clade</taxon>
        <taxon>Phaseoleae</taxon>
        <taxon>Mucuna</taxon>
    </lineage>
</organism>
<dbReference type="AlphaFoldDB" id="A0A371GAX2"/>
<name>A0A371GAX2_MUCPR</name>
<reference evidence="1" key="1">
    <citation type="submission" date="2018-05" db="EMBL/GenBank/DDBJ databases">
        <title>Draft genome of Mucuna pruriens seed.</title>
        <authorList>
            <person name="Nnadi N.E."/>
            <person name="Vos R."/>
            <person name="Hasami M.H."/>
            <person name="Devisetty U.K."/>
            <person name="Aguiy J.C."/>
        </authorList>
    </citation>
    <scope>NUCLEOTIDE SEQUENCE [LARGE SCALE GENOMIC DNA]</scope>
    <source>
        <strain evidence="1">JCA_2017</strain>
    </source>
</reference>
<evidence type="ECO:0000313" key="1">
    <source>
        <dbReference type="EMBL" id="RDX87697.1"/>
    </source>
</evidence>
<dbReference type="Proteomes" id="UP000257109">
    <property type="component" value="Unassembled WGS sequence"/>
</dbReference>
<proteinExistence type="predicted"/>